<dbReference type="GO" id="GO:0016020">
    <property type="term" value="C:membrane"/>
    <property type="evidence" value="ECO:0007669"/>
    <property type="project" value="UniProtKB-SubCell"/>
</dbReference>
<accession>B9L3R4</accession>
<evidence type="ECO:0000256" key="3">
    <source>
        <dbReference type="ARBA" id="ARBA00022989"/>
    </source>
</evidence>
<dbReference type="EMBL" id="CP001276">
    <property type="protein sequence ID" value="ACM07083.1"/>
    <property type="molecule type" value="Genomic_DNA"/>
</dbReference>
<evidence type="ECO:0000256" key="1">
    <source>
        <dbReference type="ARBA" id="ARBA00004141"/>
    </source>
</evidence>
<sequence length="512" mass="55685">MGEQPTIERGGVRYERVGQEYLEQRKLRRHANWVLLWALGVGAVISGDFFGWNFGLSAGGFGGLLIATVLMALMYLFMVYSIAELTTALPHAGGFYSFTRSAFGPWGGYLVGVTDTIEYVITPAVIVVGIGGYMNTLFPQVPVWLWWLLFYMVFVAINIAGVEITLRVGLVVTILAMLILVIFYIGAVASGAFSWDLVFNIEPNPDRAGSSTFLPQGFFGIFAAIPFAIWFYLAIEELPLAAEETHDVVRDMPKGLITGIFTLLALSVFTLVFNSGVNGGAKQIGESSAPLADGFQAVFGAGATTTVLTLIALTGLIASFHTIIYAYGRVIFALSRAGYYPRFLSVTSPKTHTPHRALIAGAIIGLLCAVIIDQFGTGIVGAALLNMAVFGAVISYAAVMLAYIRLKITRPDLPRPYKSPFGIPGAAIGAALAILALFATFSIQDYRPGVLGVAFFLVIALLYFALYSRHRLVAQAPEEEVALILEAEKELKHQYVELESEEERRRMEEQAR</sequence>
<comment type="subcellular location">
    <subcellularLocation>
        <location evidence="1">Membrane</location>
        <topology evidence="1">Multi-pass membrane protein</topology>
    </subcellularLocation>
</comment>
<feature type="domain" description="Amino acid permease/ SLC12A" evidence="6">
    <location>
        <begin position="45"/>
        <end position="471"/>
    </location>
</feature>
<keyword evidence="7" id="KW-0614">Plasmid</keyword>
<dbReference type="Gene3D" id="1.20.1740.10">
    <property type="entry name" value="Amino acid/polyamine transporter I"/>
    <property type="match status" value="1"/>
</dbReference>
<dbReference type="OrthoDB" id="92719at2"/>
<dbReference type="Proteomes" id="UP000000447">
    <property type="component" value="Plasmid unnamed"/>
</dbReference>
<organism evidence="7 8">
    <name type="scientific">Thermomicrobium roseum (strain ATCC 27502 / DSM 5159 / P-2)</name>
    <dbReference type="NCBI Taxonomy" id="309801"/>
    <lineage>
        <taxon>Bacteria</taxon>
        <taxon>Pseudomonadati</taxon>
        <taxon>Thermomicrobiota</taxon>
        <taxon>Thermomicrobia</taxon>
        <taxon>Thermomicrobiales</taxon>
        <taxon>Thermomicrobiaceae</taxon>
        <taxon>Thermomicrobium</taxon>
    </lineage>
</organism>
<evidence type="ECO:0000256" key="4">
    <source>
        <dbReference type="ARBA" id="ARBA00023136"/>
    </source>
</evidence>
<name>B9L3R4_THERP</name>
<feature type="transmembrane region" description="Helical" evidence="5">
    <location>
        <begin position="357"/>
        <end position="376"/>
    </location>
</feature>
<feature type="transmembrane region" description="Helical" evidence="5">
    <location>
        <begin position="297"/>
        <end position="327"/>
    </location>
</feature>
<geneLocation type="plasmid" evidence="8">
    <name>Tros</name>
</geneLocation>
<dbReference type="InterPro" id="IPR004757">
    <property type="entry name" value="EtNH_permease"/>
</dbReference>
<dbReference type="NCBIfam" id="TIGR00908">
    <property type="entry name" value="2A0305"/>
    <property type="match status" value="1"/>
</dbReference>
<dbReference type="PANTHER" id="PTHR42770">
    <property type="entry name" value="AMINO ACID TRANSPORTER-RELATED"/>
    <property type="match status" value="1"/>
</dbReference>
<keyword evidence="2 5" id="KW-0812">Transmembrane</keyword>
<dbReference type="RefSeq" id="WP_012643070.1">
    <property type="nucleotide sequence ID" value="NC_011961.1"/>
</dbReference>
<protein>
    <submittedName>
        <fullName evidence="7">Ethanolamine permease</fullName>
    </submittedName>
</protein>
<keyword evidence="8" id="KW-1185">Reference proteome</keyword>
<feature type="transmembrane region" description="Helical" evidence="5">
    <location>
        <begin position="213"/>
        <end position="235"/>
    </location>
</feature>
<feature type="transmembrane region" description="Helical" evidence="5">
    <location>
        <begin position="58"/>
        <end position="80"/>
    </location>
</feature>
<feature type="transmembrane region" description="Helical" evidence="5">
    <location>
        <begin position="382"/>
        <end position="404"/>
    </location>
</feature>
<dbReference type="eggNOG" id="COG1113">
    <property type="taxonomic scope" value="Bacteria"/>
</dbReference>
<feature type="transmembrane region" description="Helical" evidence="5">
    <location>
        <begin position="425"/>
        <end position="443"/>
    </location>
</feature>
<proteinExistence type="predicted"/>
<evidence type="ECO:0000256" key="2">
    <source>
        <dbReference type="ARBA" id="ARBA00022692"/>
    </source>
</evidence>
<feature type="transmembrane region" description="Helical" evidence="5">
    <location>
        <begin position="449"/>
        <end position="467"/>
    </location>
</feature>
<reference evidence="7 8" key="1">
    <citation type="journal article" date="2009" name="PLoS ONE">
        <title>Complete genome sequence of the aerobic CO-oxidizing thermophile Thermomicrobium roseum.</title>
        <authorList>
            <person name="Wu D."/>
            <person name="Raymond J."/>
            <person name="Wu M."/>
            <person name="Chatterji S."/>
            <person name="Ren Q."/>
            <person name="Graham J.E."/>
            <person name="Bryant D.A."/>
            <person name="Robb F."/>
            <person name="Colman A."/>
            <person name="Tallon L.J."/>
            <person name="Badger J.H."/>
            <person name="Madupu R."/>
            <person name="Ward N.L."/>
            <person name="Eisen J.A."/>
        </authorList>
    </citation>
    <scope>NUCLEOTIDE SEQUENCE [LARGE SCALE GENOMIC DNA]</scope>
    <source>
        <strain evidence="8">ATCC 27502 / DSM 5159 / P-2</strain>
        <plasmid evidence="7">unnamed</plasmid>
    </source>
</reference>
<feature type="transmembrane region" description="Helical" evidence="5">
    <location>
        <begin position="144"/>
        <end position="161"/>
    </location>
</feature>
<dbReference type="PIRSF" id="PIRSF006060">
    <property type="entry name" value="AA_transporter"/>
    <property type="match status" value="1"/>
</dbReference>
<evidence type="ECO:0000259" key="6">
    <source>
        <dbReference type="Pfam" id="PF00324"/>
    </source>
</evidence>
<dbReference type="PANTHER" id="PTHR42770:SF7">
    <property type="entry name" value="MEMBRANE PROTEIN"/>
    <property type="match status" value="1"/>
</dbReference>
<dbReference type="InterPro" id="IPR004841">
    <property type="entry name" value="AA-permease/SLC12A_dom"/>
</dbReference>
<keyword evidence="3 5" id="KW-1133">Transmembrane helix</keyword>
<dbReference type="InterPro" id="IPR050367">
    <property type="entry name" value="APC_superfamily"/>
</dbReference>
<gene>
    <name evidence="7" type="primary">eat</name>
    <name evidence="7" type="ordered locus">trd_A0428</name>
</gene>
<dbReference type="AlphaFoldDB" id="B9L3R4"/>
<feature type="transmembrane region" description="Helical" evidence="5">
    <location>
        <begin position="256"/>
        <end position="277"/>
    </location>
</feature>
<dbReference type="GO" id="GO:0055085">
    <property type="term" value="P:transmembrane transport"/>
    <property type="evidence" value="ECO:0007669"/>
    <property type="project" value="InterPro"/>
</dbReference>
<keyword evidence="4 5" id="KW-0472">Membrane</keyword>
<evidence type="ECO:0000313" key="7">
    <source>
        <dbReference type="EMBL" id="ACM07083.1"/>
    </source>
</evidence>
<dbReference type="HOGENOM" id="CLU_007946_5_0_0"/>
<evidence type="ECO:0000313" key="8">
    <source>
        <dbReference type="Proteomes" id="UP000000447"/>
    </source>
</evidence>
<dbReference type="KEGG" id="tro:trd_A0428"/>
<dbReference type="Pfam" id="PF00324">
    <property type="entry name" value="AA_permease"/>
    <property type="match status" value="1"/>
</dbReference>
<evidence type="ECO:0000256" key="5">
    <source>
        <dbReference type="SAM" id="Phobius"/>
    </source>
</evidence>
<feature type="transmembrane region" description="Helical" evidence="5">
    <location>
        <begin position="168"/>
        <end position="193"/>
    </location>
</feature>
<feature type="transmembrane region" description="Helical" evidence="5">
    <location>
        <begin position="33"/>
        <end position="52"/>
    </location>
</feature>